<dbReference type="EMBL" id="JBEPSJ010000001">
    <property type="protein sequence ID" value="MET4581962.1"/>
    <property type="molecule type" value="Genomic_DNA"/>
</dbReference>
<evidence type="ECO:0000313" key="2">
    <source>
        <dbReference type="EMBL" id="MET4581962.1"/>
    </source>
</evidence>
<reference evidence="2 3" key="1">
    <citation type="submission" date="2024-06" db="EMBL/GenBank/DDBJ databases">
        <title>Sorghum-associated microbial communities from plants grown in Nebraska, USA.</title>
        <authorList>
            <person name="Schachtman D."/>
        </authorList>
    </citation>
    <scope>NUCLEOTIDE SEQUENCE [LARGE SCALE GENOMIC DNA]</scope>
    <source>
        <strain evidence="2 3">2857</strain>
    </source>
</reference>
<accession>A0ABV2QLV2</accession>
<feature type="transmembrane region" description="Helical" evidence="1">
    <location>
        <begin position="42"/>
        <end position="62"/>
    </location>
</feature>
<evidence type="ECO:0000256" key="1">
    <source>
        <dbReference type="SAM" id="Phobius"/>
    </source>
</evidence>
<evidence type="ECO:0000313" key="3">
    <source>
        <dbReference type="Proteomes" id="UP001549257"/>
    </source>
</evidence>
<evidence type="ECO:0008006" key="4">
    <source>
        <dbReference type="Google" id="ProtNLM"/>
    </source>
</evidence>
<organism evidence="2 3">
    <name type="scientific">Conyzicola nivalis</name>
    <dbReference type="NCBI Taxonomy" id="1477021"/>
    <lineage>
        <taxon>Bacteria</taxon>
        <taxon>Bacillati</taxon>
        <taxon>Actinomycetota</taxon>
        <taxon>Actinomycetes</taxon>
        <taxon>Micrococcales</taxon>
        <taxon>Microbacteriaceae</taxon>
        <taxon>Conyzicola</taxon>
    </lineage>
</organism>
<dbReference type="RefSeq" id="WP_354024118.1">
    <property type="nucleotide sequence ID" value="NZ_JBEPSJ010000001.1"/>
</dbReference>
<keyword evidence="1" id="KW-1133">Transmembrane helix</keyword>
<feature type="transmembrane region" description="Helical" evidence="1">
    <location>
        <begin position="74"/>
        <end position="92"/>
    </location>
</feature>
<keyword evidence="1" id="KW-0812">Transmembrane</keyword>
<name>A0ABV2QLV2_9MICO</name>
<proteinExistence type="predicted"/>
<gene>
    <name evidence="2" type="ORF">ABIE21_001452</name>
</gene>
<comment type="caution">
    <text evidence="2">The sequence shown here is derived from an EMBL/GenBank/DDBJ whole genome shotgun (WGS) entry which is preliminary data.</text>
</comment>
<protein>
    <recommendedName>
        <fullName evidence="4">YrhK domain-containing protein</fullName>
    </recommendedName>
</protein>
<sequence length="214" mass="23252">MPVSRTIRLRRESWGFAVGSLLFVAGAVLSASDLIDVVVTDLIFFTGALFFTAAAFIQLAMSRRPRRDVTRADALDWWAAVVQFGGTLFFNLSTTQALLNALHPTSHLRTGWRPDVFGSACFLVAGVLAIFATTMRDTLWDPNARIWRCTWLNMVGSIFFAISAIGAYVAPSTGEVVSELWANLGTLLGAACFLVAALLSRDADAPPPSATRHR</sequence>
<keyword evidence="3" id="KW-1185">Reference proteome</keyword>
<feature type="transmembrane region" description="Helical" evidence="1">
    <location>
        <begin position="146"/>
        <end position="168"/>
    </location>
</feature>
<feature type="transmembrane region" description="Helical" evidence="1">
    <location>
        <begin position="12"/>
        <end position="30"/>
    </location>
</feature>
<keyword evidence="1" id="KW-0472">Membrane</keyword>
<dbReference type="Proteomes" id="UP001549257">
    <property type="component" value="Unassembled WGS sequence"/>
</dbReference>
<feature type="transmembrane region" description="Helical" evidence="1">
    <location>
        <begin position="180"/>
        <end position="199"/>
    </location>
</feature>
<feature type="transmembrane region" description="Helical" evidence="1">
    <location>
        <begin position="116"/>
        <end position="134"/>
    </location>
</feature>